<dbReference type="Gene3D" id="3.30.530.20">
    <property type="match status" value="1"/>
</dbReference>
<dbReference type="InterPro" id="IPR023393">
    <property type="entry name" value="START-like_dom_sf"/>
</dbReference>
<dbReference type="Pfam" id="PF10604">
    <property type="entry name" value="Polyketide_cyc2"/>
    <property type="match status" value="1"/>
</dbReference>
<dbReference type="STRING" id="1869.MB27_15025"/>
<sequence length="179" mass="20013">MTISIVEKSPLFDLSGSIAVKAGPDQVYAVVSDLRRSSEWSPECRGGEWVSGEPATVGAIFRGENLRGEDVVAWAPLVRGVWYTEARITAAEPGRTFAWAMLTHTGENQQSVWGFDMRPAAEGCLLTHRFRMDEPTEGIYKIVAGLDEEARDRFVREWSDKLRQDIARTLERIKAVIEG</sequence>
<accession>A0A0A6UR25</accession>
<dbReference type="OrthoDB" id="4618973at2"/>
<keyword evidence="2" id="KW-1185">Reference proteome</keyword>
<evidence type="ECO:0000313" key="1">
    <source>
        <dbReference type="EMBL" id="KHD76839.1"/>
    </source>
</evidence>
<dbReference type="Proteomes" id="UP000054537">
    <property type="component" value="Unassembled WGS sequence"/>
</dbReference>
<protein>
    <submittedName>
        <fullName evidence="1">Polyketide cyclase</fullName>
    </submittedName>
</protein>
<evidence type="ECO:0000313" key="2">
    <source>
        <dbReference type="Proteomes" id="UP000054537"/>
    </source>
</evidence>
<reference evidence="1 2" key="1">
    <citation type="submission" date="2014-10" db="EMBL/GenBank/DDBJ databases">
        <title>Draft genome sequence of Actinoplanes utahensis NRRL 12052.</title>
        <authorList>
            <person name="Velasco-Bucheli B."/>
            <person name="del Cerro C."/>
            <person name="Hormigo D."/>
            <person name="Garcia J.L."/>
            <person name="Acebal C."/>
            <person name="Arroyo M."/>
            <person name="de la Mata I."/>
        </authorList>
    </citation>
    <scope>NUCLEOTIDE SEQUENCE [LARGE SCALE GENOMIC DNA]</scope>
    <source>
        <strain evidence="1 2">NRRL 12052</strain>
    </source>
</reference>
<dbReference type="AlphaFoldDB" id="A0A0A6UR25"/>
<comment type="caution">
    <text evidence="1">The sequence shown here is derived from an EMBL/GenBank/DDBJ whole genome shotgun (WGS) entry which is preliminary data.</text>
</comment>
<dbReference type="SUPFAM" id="SSF55961">
    <property type="entry name" value="Bet v1-like"/>
    <property type="match status" value="1"/>
</dbReference>
<dbReference type="eggNOG" id="COG2154">
    <property type="taxonomic scope" value="Bacteria"/>
</dbReference>
<name>A0A0A6UR25_ACTUT</name>
<dbReference type="EMBL" id="JRTT01000015">
    <property type="protein sequence ID" value="KHD76839.1"/>
    <property type="molecule type" value="Genomic_DNA"/>
</dbReference>
<gene>
    <name evidence="1" type="ORF">MB27_15025</name>
</gene>
<organism evidence="1 2">
    <name type="scientific">Actinoplanes utahensis</name>
    <dbReference type="NCBI Taxonomy" id="1869"/>
    <lineage>
        <taxon>Bacteria</taxon>
        <taxon>Bacillati</taxon>
        <taxon>Actinomycetota</taxon>
        <taxon>Actinomycetes</taxon>
        <taxon>Micromonosporales</taxon>
        <taxon>Micromonosporaceae</taxon>
        <taxon>Actinoplanes</taxon>
    </lineage>
</organism>
<proteinExistence type="predicted"/>
<dbReference type="RefSeq" id="WP_043525101.1">
    <property type="nucleotide sequence ID" value="NZ_BAABKU010000019.1"/>
</dbReference>
<dbReference type="InterPro" id="IPR019587">
    <property type="entry name" value="Polyketide_cyclase/dehydratase"/>
</dbReference>
<dbReference type="CDD" id="cd07812">
    <property type="entry name" value="SRPBCC"/>
    <property type="match status" value="1"/>
</dbReference>